<evidence type="ECO:0008006" key="4">
    <source>
        <dbReference type="Google" id="ProtNLM"/>
    </source>
</evidence>
<keyword evidence="1" id="KW-0472">Membrane</keyword>
<dbReference type="InterPro" id="IPR014719">
    <property type="entry name" value="Ribosomal_bL12_C/ClpS-like"/>
</dbReference>
<feature type="transmembrane region" description="Helical" evidence="1">
    <location>
        <begin position="66"/>
        <end position="86"/>
    </location>
</feature>
<keyword evidence="1" id="KW-0812">Transmembrane</keyword>
<reference evidence="2" key="1">
    <citation type="submission" date="2021-01" db="EMBL/GenBank/DDBJ databases">
        <title>Modified the classification status of verrucomicrobia.</title>
        <authorList>
            <person name="Feng X."/>
        </authorList>
    </citation>
    <scope>NUCLEOTIDE SEQUENCE</scope>
    <source>
        <strain evidence="2">KCTC 13126</strain>
    </source>
</reference>
<keyword evidence="3" id="KW-1185">Reference proteome</keyword>
<sequence length="89" mass="9877">MPLDLPQEALAQLMDALEKGRTIDAIKHYRAATGHGLKESKEAVEQLYAELHQQDPERFPERKKTAGCSSSAAILAVLFCVVFYFANQA</sequence>
<gene>
    <name evidence="2" type="ORF">JIN87_20555</name>
</gene>
<dbReference type="Proteomes" id="UP000617628">
    <property type="component" value="Unassembled WGS sequence"/>
</dbReference>
<dbReference type="AlphaFoldDB" id="A0A934VSR4"/>
<dbReference type="RefSeq" id="WP_200357502.1">
    <property type="nucleotide sequence ID" value="NZ_JAENIL010000044.1"/>
</dbReference>
<evidence type="ECO:0000256" key="1">
    <source>
        <dbReference type="SAM" id="Phobius"/>
    </source>
</evidence>
<dbReference type="Gene3D" id="3.30.1390.10">
    <property type="match status" value="1"/>
</dbReference>
<protein>
    <recommendedName>
        <fullName evidence="4">Ribosomal protein L7/L12 C-terminal domain-containing protein</fullName>
    </recommendedName>
</protein>
<proteinExistence type="predicted"/>
<name>A0A934VSR4_9BACT</name>
<comment type="caution">
    <text evidence="2">The sequence shown here is derived from an EMBL/GenBank/DDBJ whole genome shotgun (WGS) entry which is preliminary data.</text>
</comment>
<dbReference type="EMBL" id="JAENIL010000044">
    <property type="protein sequence ID" value="MBK1879290.1"/>
    <property type="molecule type" value="Genomic_DNA"/>
</dbReference>
<organism evidence="2 3">
    <name type="scientific">Pelagicoccus mobilis</name>
    <dbReference type="NCBI Taxonomy" id="415221"/>
    <lineage>
        <taxon>Bacteria</taxon>
        <taxon>Pseudomonadati</taxon>
        <taxon>Verrucomicrobiota</taxon>
        <taxon>Opitutia</taxon>
        <taxon>Puniceicoccales</taxon>
        <taxon>Pelagicoccaceae</taxon>
        <taxon>Pelagicoccus</taxon>
    </lineage>
</organism>
<evidence type="ECO:0000313" key="2">
    <source>
        <dbReference type="EMBL" id="MBK1879290.1"/>
    </source>
</evidence>
<keyword evidence="1" id="KW-1133">Transmembrane helix</keyword>
<accession>A0A934VSR4</accession>
<evidence type="ECO:0000313" key="3">
    <source>
        <dbReference type="Proteomes" id="UP000617628"/>
    </source>
</evidence>